<comment type="caution">
    <text evidence="2">The sequence shown here is derived from an EMBL/GenBank/DDBJ whole genome shotgun (WGS) entry which is preliminary data.</text>
</comment>
<name>A0ABU6ZF07_9FABA</name>
<sequence>MERPRSWMYDRVHTNRGGLKPSFINGLDEFCSGVNAQNARQVYYLQYPGSGRSNWRVVVKCKPRGRIEVQEVLVQEEAYQNTEKISVRLINETEIPQTLTSLDGEVDIVNTQPRHTESDDEGAVDEGSSDDNESASAESISIEYDE</sequence>
<accession>A0ABU6ZF07</accession>
<feature type="compositionally biased region" description="Acidic residues" evidence="1">
    <location>
        <begin position="118"/>
        <end position="133"/>
    </location>
</feature>
<keyword evidence="3" id="KW-1185">Reference proteome</keyword>
<evidence type="ECO:0000256" key="1">
    <source>
        <dbReference type="SAM" id="MobiDB-lite"/>
    </source>
</evidence>
<gene>
    <name evidence="2" type="ORF">PIB30_045738</name>
</gene>
<dbReference type="Proteomes" id="UP001341840">
    <property type="component" value="Unassembled WGS sequence"/>
</dbReference>
<protein>
    <submittedName>
        <fullName evidence="2">Uncharacterized protein</fullName>
    </submittedName>
</protein>
<evidence type="ECO:0000313" key="3">
    <source>
        <dbReference type="Proteomes" id="UP001341840"/>
    </source>
</evidence>
<evidence type="ECO:0000313" key="2">
    <source>
        <dbReference type="EMBL" id="MED6220538.1"/>
    </source>
</evidence>
<dbReference type="EMBL" id="JASCZI010272141">
    <property type="protein sequence ID" value="MED6220538.1"/>
    <property type="molecule type" value="Genomic_DNA"/>
</dbReference>
<reference evidence="2 3" key="1">
    <citation type="journal article" date="2023" name="Plants (Basel)">
        <title>Bridging the Gap: Combining Genomics and Transcriptomics Approaches to Understand Stylosanthes scabra, an Orphan Legume from the Brazilian Caatinga.</title>
        <authorList>
            <person name="Ferreira-Neto J.R.C."/>
            <person name="da Silva M.D."/>
            <person name="Binneck E."/>
            <person name="de Melo N.F."/>
            <person name="da Silva R.H."/>
            <person name="de Melo A.L.T.M."/>
            <person name="Pandolfi V."/>
            <person name="Bustamante F.O."/>
            <person name="Brasileiro-Vidal A.C."/>
            <person name="Benko-Iseppon A.M."/>
        </authorList>
    </citation>
    <scope>NUCLEOTIDE SEQUENCE [LARGE SCALE GENOMIC DNA]</scope>
    <source>
        <tissue evidence="2">Leaves</tissue>
    </source>
</reference>
<feature type="region of interest" description="Disordered" evidence="1">
    <location>
        <begin position="101"/>
        <end position="146"/>
    </location>
</feature>
<organism evidence="2 3">
    <name type="scientific">Stylosanthes scabra</name>
    <dbReference type="NCBI Taxonomy" id="79078"/>
    <lineage>
        <taxon>Eukaryota</taxon>
        <taxon>Viridiplantae</taxon>
        <taxon>Streptophyta</taxon>
        <taxon>Embryophyta</taxon>
        <taxon>Tracheophyta</taxon>
        <taxon>Spermatophyta</taxon>
        <taxon>Magnoliopsida</taxon>
        <taxon>eudicotyledons</taxon>
        <taxon>Gunneridae</taxon>
        <taxon>Pentapetalae</taxon>
        <taxon>rosids</taxon>
        <taxon>fabids</taxon>
        <taxon>Fabales</taxon>
        <taxon>Fabaceae</taxon>
        <taxon>Papilionoideae</taxon>
        <taxon>50 kb inversion clade</taxon>
        <taxon>dalbergioids sensu lato</taxon>
        <taxon>Dalbergieae</taxon>
        <taxon>Pterocarpus clade</taxon>
        <taxon>Stylosanthes</taxon>
    </lineage>
</organism>
<proteinExistence type="predicted"/>
<feature type="compositionally biased region" description="Low complexity" evidence="1">
    <location>
        <begin position="134"/>
        <end position="146"/>
    </location>
</feature>